<keyword evidence="2" id="KW-1185">Reference proteome</keyword>
<name>A0A2S7SWV9_9BACT</name>
<proteinExistence type="predicted"/>
<evidence type="ECO:0000313" key="2">
    <source>
        <dbReference type="Proteomes" id="UP000239872"/>
    </source>
</evidence>
<dbReference type="AlphaFoldDB" id="A0A2S7SWV9"/>
<sequence>MIVGCDINWQVRENRDWVNVNMRCEVSCKKRIRPDTVTTSPAEKGGYSSLKKGGECVISASQSPPMVVGRRPTTGVPVDRPRAYGLRIKTKAE</sequence>
<organism evidence="1 2">
    <name type="scientific">Flavipsychrobacter stenotrophus</name>
    <dbReference type="NCBI Taxonomy" id="2077091"/>
    <lineage>
        <taxon>Bacteria</taxon>
        <taxon>Pseudomonadati</taxon>
        <taxon>Bacteroidota</taxon>
        <taxon>Chitinophagia</taxon>
        <taxon>Chitinophagales</taxon>
        <taxon>Chitinophagaceae</taxon>
        <taxon>Flavipsychrobacter</taxon>
    </lineage>
</organism>
<accession>A0A2S7SWV9</accession>
<comment type="caution">
    <text evidence="1">The sequence shown here is derived from an EMBL/GenBank/DDBJ whole genome shotgun (WGS) entry which is preliminary data.</text>
</comment>
<protein>
    <submittedName>
        <fullName evidence="1">Uncharacterized protein</fullName>
    </submittedName>
</protein>
<dbReference type="EMBL" id="PPSL01000002">
    <property type="protein sequence ID" value="PQJ11412.1"/>
    <property type="molecule type" value="Genomic_DNA"/>
</dbReference>
<gene>
    <name evidence="1" type="ORF">CJD36_006310</name>
</gene>
<reference evidence="1 2" key="1">
    <citation type="submission" date="2018-01" db="EMBL/GenBank/DDBJ databases">
        <title>A novel member of the phylum Bacteroidetes isolated from glacier ice.</title>
        <authorList>
            <person name="Liu Q."/>
            <person name="Xin Y.-H."/>
        </authorList>
    </citation>
    <scope>NUCLEOTIDE SEQUENCE [LARGE SCALE GENOMIC DNA]</scope>
    <source>
        <strain evidence="1 2">RB1R16</strain>
    </source>
</reference>
<dbReference type="Proteomes" id="UP000239872">
    <property type="component" value="Unassembled WGS sequence"/>
</dbReference>
<evidence type="ECO:0000313" key="1">
    <source>
        <dbReference type="EMBL" id="PQJ11412.1"/>
    </source>
</evidence>